<name>A0A418WYN0_9BURK</name>
<accession>A0A418WYN0</accession>
<comment type="caution">
    <text evidence="1">The sequence shown here is derived from an EMBL/GenBank/DDBJ whole genome shotgun (WGS) entry which is preliminary data.</text>
</comment>
<protein>
    <submittedName>
        <fullName evidence="1">Uncharacterized protein</fullName>
    </submittedName>
</protein>
<dbReference type="AlphaFoldDB" id="A0A418WYN0"/>
<evidence type="ECO:0000313" key="2">
    <source>
        <dbReference type="Proteomes" id="UP000285190"/>
    </source>
</evidence>
<gene>
    <name evidence="1" type="ORF">D3870_04335</name>
</gene>
<dbReference type="Proteomes" id="UP000285190">
    <property type="component" value="Unassembled WGS sequence"/>
</dbReference>
<organism evidence="1 2">
    <name type="scientific">Noviherbaspirillum cavernae</name>
    <dbReference type="NCBI Taxonomy" id="2320862"/>
    <lineage>
        <taxon>Bacteria</taxon>
        <taxon>Pseudomonadati</taxon>
        <taxon>Pseudomonadota</taxon>
        <taxon>Betaproteobacteria</taxon>
        <taxon>Burkholderiales</taxon>
        <taxon>Oxalobacteraceae</taxon>
        <taxon>Noviherbaspirillum</taxon>
    </lineage>
</organism>
<dbReference type="EMBL" id="QYUN01000002">
    <property type="protein sequence ID" value="RJG05350.1"/>
    <property type="molecule type" value="Genomic_DNA"/>
</dbReference>
<sequence length="101" mass="11537">MQPKLLATKYNGRFYSPGCSPPELFERWDICEDLANQLATKSLESKAGKRAHMTEAQILDQYLPRLIETKWTSEPEARWVIRRTAEIIGWPVPASATESSE</sequence>
<keyword evidence="2" id="KW-1185">Reference proteome</keyword>
<reference evidence="1 2" key="1">
    <citation type="submission" date="2018-09" db="EMBL/GenBank/DDBJ databases">
        <authorList>
            <person name="Zhu H."/>
        </authorList>
    </citation>
    <scope>NUCLEOTIDE SEQUENCE [LARGE SCALE GENOMIC DNA]</scope>
    <source>
        <strain evidence="1 2">K2R10-39</strain>
    </source>
</reference>
<evidence type="ECO:0000313" key="1">
    <source>
        <dbReference type="EMBL" id="RJG05350.1"/>
    </source>
</evidence>
<proteinExistence type="predicted"/>